<dbReference type="PRINTS" id="PR01607">
    <property type="entry name" value="APYRASEFAMLY"/>
</dbReference>
<evidence type="ECO:0000313" key="6">
    <source>
        <dbReference type="Proteomes" id="UP000095658"/>
    </source>
</evidence>
<dbReference type="GO" id="GO:0000166">
    <property type="term" value="F:nucleotide binding"/>
    <property type="evidence" value="ECO:0007669"/>
    <property type="project" value="UniProtKB-KW"/>
</dbReference>
<dbReference type="EMBL" id="MAMP01000001">
    <property type="protein sequence ID" value="OES46537.1"/>
    <property type="molecule type" value="Genomic_DNA"/>
</dbReference>
<dbReference type="GO" id="GO:0008253">
    <property type="term" value="F:5'-nucleotidase activity"/>
    <property type="evidence" value="ECO:0007669"/>
    <property type="project" value="TreeGrafter"/>
</dbReference>
<keyword evidence="1" id="KW-0732">Signal</keyword>
<dbReference type="Proteomes" id="UP000095658">
    <property type="component" value="Unassembled WGS sequence"/>
</dbReference>
<dbReference type="Pfam" id="PF02872">
    <property type="entry name" value="5_nucleotid_C"/>
    <property type="match status" value="1"/>
</dbReference>
<evidence type="ECO:0000259" key="3">
    <source>
        <dbReference type="Pfam" id="PF00149"/>
    </source>
</evidence>
<dbReference type="InterPro" id="IPR011240">
    <property type="entry name" value="Pesterase_YunD"/>
</dbReference>
<keyword evidence="2" id="KW-0378">Hydrolase</keyword>
<dbReference type="Gene3D" id="3.90.780.10">
    <property type="entry name" value="5'-Nucleotidase, C-terminal domain"/>
    <property type="match status" value="1"/>
</dbReference>
<dbReference type="SUPFAM" id="SSF56300">
    <property type="entry name" value="Metallo-dependent phosphatases"/>
    <property type="match status" value="1"/>
</dbReference>
<comment type="caution">
    <text evidence="5">The sequence shown here is derived from an EMBL/GenBank/DDBJ whole genome shotgun (WGS) entry which is preliminary data.</text>
</comment>
<dbReference type="InterPro" id="IPR006179">
    <property type="entry name" value="5_nucleotidase/apyrase"/>
</dbReference>
<dbReference type="AlphaFoldDB" id="A0A1E7DTX2"/>
<evidence type="ECO:0000256" key="2">
    <source>
        <dbReference type="RuleBase" id="RU362119"/>
    </source>
</evidence>
<reference evidence="5 6" key="1">
    <citation type="submission" date="2016-06" db="EMBL/GenBank/DDBJ databases">
        <title>Domibacillus iocasae genome sequencing.</title>
        <authorList>
            <person name="Verma A."/>
            <person name="Pal Y."/>
            <person name="Ojha A.K."/>
            <person name="Krishnamurthi S."/>
        </authorList>
    </citation>
    <scope>NUCLEOTIDE SEQUENCE [LARGE SCALE GENOMIC DNA]</scope>
    <source>
        <strain evidence="5 6">DSM 29979</strain>
    </source>
</reference>
<gene>
    <name evidence="5" type="ORF">BA724_00320</name>
</gene>
<accession>A0A1E7DTX2</accession>
<organism evidence="5 6">
    <name type="scientific">Domibacillus iocasae</name>
    <dbReference type="NCBI Taxonomy" id="1714016"/>
    <lineage>
        <taxon>Bacteria</taxon>
        <taxon>Bacillati</taxon>
        <taxon>Bacillota</taxon>
        <taxon>Bacilli</taxon>
        <taxon>Bacillales</taxon>
        <taxon>Bacillaceae</taxon>
        <taxon>Domibacillus</taxon>
    </lineage>
</organism>
<proteinExistence type="inferred from homology"/>
<keyword evidence="2" id="KW-0547">Nucleotide-binding</keyword>
<evidence type="ECO:0000259" key="4">
    <source>
        <dbReference type="Pfam" id="PF02872"/>
    </source>
</evidence>
<comment type="similarity">
    <text evidence="2">Belongs to the 5'-nucleotidase family.</text>
</comment>
<feature type="domain" description="Calcineurin-like phosphoesterase" evidence="3">
    <location>
        <begin position="6"/>
        <end position="204"/>
    </location>
</feature>
<dbReference type="InterPro" id="IPR036907">
    <property type="entry name" value="5'-Nucleotdase_C_sf"/>
</dbReference>
<dbReference type="PANTHER" id="PTHR11575:SF23">
    <property type="entry name" value="5-NUCLEOTIDASE FAMILY PROTEIN"/>
    <property type="match status" value="1"/>
</dbReference>
<dbReference type="CDD" id="cd00845">
    <property type="entry name" value="MPP_UshA_N_like"/>
    <property type="match status" value="1"/>
</dbReference>
<dbReference type="PIRSF" id="PIRSF036361">
    <property type="entry name" value="YunD"/>
    <property type="match status" value="1"/>
</dbReference>
<feature type="domain" description="5'-Nucleotidase C-terminal" evidence="4">
    <location>
        <begin position="285"/>
        <end position="421"/>
    </location>
</feature>
<dbReference type="GO" id="GO:0008768">
    <property type="term" value="F:UDP-sugar diphosphatase activity"/>
    <property type="evidence" value="ECO:0007669"/>
    <property type="project" value="TreeGrafter"/>
</dbReference>
<dbReference type="Gene3D" id="3.60.21.10">
    <property type="match status" value="1"/>
</dbReference>
<keyword evidence="6" id="KW-1185">Reference proteome</keyword>
<dbReference type="PANTHER" id="PTHR11575">
    <property type="entry name" value="5'-NUCLEOTIDASE-RELATED"/>
    <property type="match status" value="1"/>
</dbReference>
<dbReference type="InterPro" id="IPR029052">
    <property type="entry name" value="Metallo-depent_PP-like"/>
</dbReference>
<dbReference type="GO" id="GO:0009166">
    <property type="term" value="P:nucleotide catabolic process"/>
    <property type="evidence" value="ECO:0007669"/>
    <property type="project" value="InterPro"/>
</dbReference>
<dbReference type="STRING" id="1714016.BA724_00320"/>
<name>A0A1E7DTX2_9BACI</name>
<evidence type="ECO:0000313" key="5">
    <source>
        <dbReference type="EMBL" id="OES46537.1"/>
    </source>
</evidence>
<dbReference type="InterPro" id="IPR008334">
    <property type="entry name" value="5'-Nucleotdase_C"/>
</dbReference>
<protein>
    <submittedName>
        <fullName evidence="5">Bifunctional metallophosphatase/5'-nucleotidase</fullName>
    </submittedName>
</protein>
<evidence type="ECO:0000256" key="1">
    <source>
        <dbReference type="ARBA" id="ARBA00022729"/>
    </source>
</evidence>
<dbReference type="OrthoDB" id="9793179at2"/>
<dbReference type="Pfam" id="PF00149">
    <property type="entry name" value="Metallophos"/>
    <property type="match status" value="1"/>
</dbReference>
<dbReference type="RefSeq" id="WP_069936702.1">
    <property type="nucleotide sequence ID" value="NZ_MAMP01000001.1"/>
</dbReference>
<dbReference type="SUPFAM" id="SSF55816">
    <property type="entry name" value="5'-nucleotidase (syn. UDP-sugar hydrolase), C-terminal domain"/>
    <property type="match status" value="1"/>
</dbReference>
<sequence>MKKTIHIYHTNDLHSHFENWPRIEHFLKERRSLHEEAGEYSFAFDIGDHVDRAHPLTEGTLGSFNIELLNESRFDAVAIGNNEGITMPKEALNRLYDHASFPVICANLFEKNGETRPDWIVPHAFFQAGSTTIAVTSATAQYNAFYELLDWCVTIPIDELKKQISMLKKRADIVIVLSHLGMYDDEKLAEETEADVILGGHTHHVFHEGKTVNGTLLAAAGKYGYFAGHVEIDLDADSGQILAKRARVFETNRSLKPPPDEQEQKAMFESRGKKVLSIPVVQLERELSNDWFEPSPLPQMLTEALTEWCQADCAFLNAGVVLGHLPAGEVTKYDLHKLLPHPINPCLIELTGAELSEVLRQTCDEKWPHLQIKGLGFRGSIMGRFIYDRIEMKGTHFLINGQPINMKKTYKLATLDMFTYGHYFVELHRAPVKTYFMPEFLRDVLEWKLLKL</sequence>
<dbReference type="InterPro" id="IPR004843">
    <property type="entry name" value="Calcineurin-like_PHP"/>
</dbReference>
<dbReference type="GO" id="GO:0030288">
    <property type="term" value="C:outer membrane-bounded periplasmic space"/>
    <property type="evidence" value="ECO:0007669"/>
    <property type="project" value="TreeGrafter"/>
</dbReference>